<dbReference type="OrthoDB" id="1222968at2"/>
<accession>A0A9Q6Z351</accession>
<proteinExistence type="predicted"/>
<dbReference type="Proteomes" id="UP000596202">
    <property type="component" value="Chromosome"/>
</dbReference>
<dbReference type="GeneID" id="93528427"/>
<gene>
    <name evidence="1" type="ORF">I6I88_12205</name>
</gene>
<protein>
    <submittedName>
        <fullName evidence="1">Uncharacterized protein</fullName>
    </submittedName>
</protein>
<sequence length="400" mass="42003">MRIGDVLNLDQHAIINVPLDPRPQPPANPVESQIYYNTTEKAVKYWEGTKWVKLGTLDKVENTDGGINVAQADGVATINLNLDNAGIEIGGGVVRLKDLGVTTAKLANSAVTTVKITDKNVTFAKINDIPTMTVIGRAATGTGVSSAIPIINANDLSGANGTSLVTSGAVKAYVDASIAGLGKLIGGYDAATNTNFPGGANTKKADFWYVTVAGSIQGVPFQVGDVIVANKDNPSNTNANDYIFLQTNADQATTTILGMVMLATNAEVQAGNNNNKAITPAGLSARTATETRTGIARISTTAEALAGEDNTTMMTPEKVKAVVDASANKGYVVVFGDTTNNKFTIEHGLNTEDLIADFFEMPAKIKYLVDYQIISNTQILVSFGRPPGLNKVKVVIIPKG</sequence>
<evidence type="ECO:0000313" key="2">
    <source>
        <dbReference type="Proteomes" id="UP000596202"/>
    </source>
</evidence>
<name>A0A9Q6Z351_MYROD</name>
<dbReference type="AlphaFoldDB" id="A0A9Q6Z351"/>
<dbReference type="RefSeq" id="WP_002986454.1">
    <property type="nucleotide sequence ID" value="NZ_CP068108.1"/>
</dbReference>
<organism evidence="1 2">
    <name type="scientific">Myroides odoratus</name>
    <name type="common">Flavobacterium odoratum</name>
    <dbReference type="NCBI Taxonomy" id="256"/>
    <lineage>
        <taxon>Bacteria</taxon>
        <taxon>Pseudomonadati</taxon>
        <taxon>Bacteroidota</taxon>
        <taxon>Flavobacteriia</taxon>
        <taxon>Flavobacteriales</taxon>
        <taxon>Flavobacteriaceae</taxon>
        <taxon>Myroides</taxon>
    </lineage>
</organism>
<dbReference type="EMBL" id="CP068108">
    <property type="protein sequence ID" value="QQT98973.1"/>
    <property type="molecule type" value="Genomic_DNA"/>
</dbReference>
<reference evidence="1 2" key="1">
    <citation type="submission" date="2021-01" db="EMBL/GenBank/DDBJ databases">
        <title>FDA dAtabase for Regulatory Grade micrObial Sequences (FDA-ARGOS): Supporting development and validation of Infectious Disease Dx tests.</title>
        <authorList>
            <person name="Sproer C."/>
            <person name="Gronow S."/>
            <person name="Severitt S."/>
            <person name="Schroder I."/>
            <person name="Tallon L."/>
            <person name="Sadzewicz L."/>
            <person name="Zhao X."/>
            <person name="Boylan J."/>
            <person name="Ott S."/>
            <person name="Bowen H."/>
            <person name="Vavikolanu K."/>
            <person name="Mehta A."/>
            <person name="Aluvathingal J."/>
            <person name="Nadendla S."/>
            <person name="Lowell S."/>
            <person name="Myers T."/>
            <person name="Yan Y."/>
            <person name="Sichtig H."/>
        </authorList>
    </citation>
    <scope>NUCLEOTIDE SEQUENCE [LARGE SCALE GENOMIC DNA]</scope>
    <source>
        <strain evidence="1 2">FDAARGOS_1131</strain>
    </source>
</reference>
<evidence type="ECO:0000313" key="1">
    <source>
        <dbReference type="EMBL" id="QQT98973.1"/>
    </source>
</evidence>